<accession>A0A9W6WID1</accession>
<evidence type="ECO:0000313" key="2">
    <source>
        <dbReference type="Proteomes" id="UP001165120"/>
    </source>
</evidence>
<organism evidence="1 2">
    <name type="scientific">Candida boidinii</name>
    <name type="common">Yeast</name>
    <dbReference type="NCBI Taxonomy" id="5477"/>
    <lineage>
        <taxon>Eukaryota</taxon>
        <taxon>Fungi</taxon>
        <taxon>Dikarya</taxon>
        <taxon>Ascomycota</taxon>
        <taxon>Saccharomycotina</taxon>
        <taxon>Pichiomycetes</taxon>
        <taxon>Pichiales</taxon>
        <taxon>Pichiaceae</taxon>
        <taxon>Ogataea</taxon>
        <taxon>Ogataea/Candida clade</taxon>
    </lineage>
</organism>
<keyword evidence="2" id="KW-1185">Reference proteome</keyword>
<evidence type="ECO:0000313" key="1">
    <source>
        <dbReference type="EMBL" id="GME71541.1"/>
    </source>
</evidence>
<reference evidence="1" key="1">
    <citation type="submission" date="2023-04" db="EMBL/GenBank/DDBJ databases">
        <title>Candida boidinii NBRC 10035.</title>
        <authorList>
            <person name="Ichikawa N."/>
            <person name="Sato H."/>
            <person name="Tonouchi N."/>
        </authorList>
    </citation>
    <scope>NUCLEOTIDE SEQUENCE</scope>
    <source>
        <strain evidence="1">NBRC 10035</strain>
    </source>
</reference>
<protein>
    <submittedName>
        <fullName evidence="1">Unnamed protein product</fullName>
    </submittedName>
</protein>
<sequence length="232" mass="27602">MLINDDDNDDDDDDDNNENILIKSCEFYKFEYHSKDLISILLNKDLNLTTKETMNLIIILNSLTLNKDSNELIDKFNKNLRKNFKKILNNEFKIRIYNNLSNNNNTTTTATSNNSTNSNNLSYKYSDEDLEKDISSLEFNDFFKLISNRRYLSDDIILKIFTLFLIYNDYKICYSFIIVILTNYFNSDWHTLHDLVNNVSSDENKDFKGEPLIQIKDQELFWGRIYNLYKKF</sequence>
<dbReference type="Proteomes" id="UP001165120">
    <property type="component" value="Unassembled WGS sequence"/>
</dbReference>
<dbReference type="EMBL" id="BSXN01001091">
    <property type="protein sequence ID" value="GME71541.1"/>
    <property type="molecule type" value="Genomic_DNA"/>
</dbReference>
<gene>
    <name evidence="1" type="ORF">Cboi02_000325100</name>
</gene>
<name>A0A9W6WID1_CANBO</name>
<proteinExistence type="predicted"/>
<comment type="caution">
    <text evidence="1">The sequence shown here is derived from an EMBL/GenBank/DDBJ whole genome shotgun (WGS) entry which is preliminary data.</text>
</comment>
<dbReference type="AlphaFoldDB" id="A0A9W6WID1"/>